<feature type="region of interest" description="Disordered" evidence="3">
    <location>
        <begin position="335"/>
        <end position="362"/>
    </location>
</feature>
<feature type="coiled-coil region" evidence="2">
    <location>
        <begin position="39"/>
        <end position="66"/>
    </location>
</feature>
<reference evidence="5 6" key="2">
    <citation type="submission" date="2019-04" db="EMBL/GenBank/DDBJ databases">
        <title>The genome sequence of big-headed turtle.</title>
        <authorList>
            <person name="Gong S."/>
        </authorList>
    </citation>
    <scope>NUCLEOTIDE SEQUENCE [LARGE SCALE GENOMIC DNA]</scope>
    <source>
        <strain evidence="5">DO16091913</strain>
        <tissue evidence="5">Muscle</tissue>
    </source>
</reference>
<feature type="region of interest" description="Disordered" evidence="3">
    <location>
        <begin position="708"/>
        <end position="747"/>
    </location>
</feature>
<gene>
    <name evidence="5" type="ORF">DR999_PMT15692</name>
</gene>
<dbReference type="InterPro" id="IPR026088">
    <property type="entry name" value="Niban-like"/>
</dbReference>
<evidence type="ECO:0000256" key="3">
    <source>
        <dbReference type="SAM" id="MobiDB-lite"/>
    </source>
</evidence>
<feature type="domain" description="Niban 1/2/3" evidence="4">
    <location>
        <begin position="92"/>
        <end position="261"/>
    </location>
</feature>
<feature type="compositionally biased region" description="Polar residues" evidence="3">
    <location>
        <begin position="335"/>
        <end position="350"/>
    </location>
</feature>
<feature type="region of interest" description="Disordered" evidence="3">
    <location>
        <begin position="607"/>
        <end position="626"/>
    </location>
</feature>
<dbReference type="InterPro" id="IPR059060">
    <property type="entry name" value="Niban_1/2/3_dom"/>
</dbReference>
<feature type="compositionally biased region" description="Polar residues" evidence="3">
    <location>
        <begin position="520"/>
        <end position="531"/>
    </location>
</feature>
<keyword evidence="2" id="KW-0175">Coiled coil</keyword>
<evidence type="ECO:0000313" key="6">
    <source>
        <dbReference type="Proteomes" id="UP000297703"/>
    </source>
</evidence>
<dbReference type="PANTHER" id="PTHR14392:SF3">
    <property type="entry name" value="PROTEIN NIBAN 1"/>
    <property type="match status" value="1"/>
</dbReference>
<dbReference type="CDD" id="cd23949">
    <property type="entry name" value="Niban-like"/>
    <property type="match status" value="1"/>
</dbReference>
<feature type="region of interest" description="Disordered" evidence="3">
    <location>
        <begin position="448"/>
        <end position="467"/>
    </location>
</feature>
<dbReference type="Proteomes" id="UP000297703">
    <property type="component" value="Unassembled WGS sequence"/>
</dbReference>
<sequence>MEELLPNLQTMLLPKMKGKRNDRKRVWFAIVEETYNLVQEQVSEGLNTLKEECKDLTKNLEGTIRSDMDQILNSKNYLAGKIKATVSEPAEKCCMENIQPFLPSILEELMGPVSSGFSEVRLLFEKEVNEISQDFQKTNDATKLKENLKQLMNLPFNSVKMEPCYLKVNLLQEQLQDLKSRFKFYHIDFVVQRTQNFMQELMENAVYTFEQLLSLSSQGDTVKISTAIEKVKLRVLKQYDYDSSTIRKKIFQEALVQITLPTMQKTLASACKPELQKYEQYIFADYTRVIQVENVYEEILFQTLLDETLKVIKEAAILKKHNLFEDNVNLPSESVSSLTDLKTPSGSAQASPAKKLSTTLTETSDTEIQSNELLVVSEKMIQEKCHDARKPSDNEEAVYVNVSSSPAISREKVIITDITDKPASHPFTPKEEKDVEEMITSQDENAVETEFGGNTEKENKVQEEERSVTIPGTVNEIRSLLMVTVELPAVAPSENKKEVANEYEILKWQEHGEESDENSKTNAETGQTEQVVNKEVEHSELKVEQPPPSSFGTGDMNLMIISEAGNHATQAECLEVSEKLDVSQESKAEMETNQSVWYTGLESCKGLHDKSQPEAPTESIVGDRRSDLEEAGEDYIHGVPMETEAESFPGCSAESPDATQVPILSIENLRIETTDDFQVSLVLEEDELSTAEVTVDIKSESFTVTASDECQPAGAPSLRAEITSSVGSETVTQENSEESCTEQHSEE</sequence>
<dbReference type="OrthoDB" id="9010513at2759"/>
<comment type="similarity">
    <text evidence="1">Belongs to the Niban family.</text>
</comment>
<reference evidence="5 6" key="1">
    <citation type="submission" date="2019-04" db="EMBL/GenBank/DDBJ databases">
        <title>Draft genome of the big-headed turtle Platysternon megacephalum.</title>
        <authorList>
            <person name="Gong S."/>
        </authorList>
    </citation>
    <scope>NUCLEOTIDE SEQUENCE [LARGE SCALE GENOMIC DNA]</scope>
    <source>
        <strain evidence="5">DO16091913</strain>
        <tissue evidence="5">Muscle</tissue>
    </source>
</reference>
<proteinExistence type="inferred from homology"/>
<name>A0A4D9DVQ4_9SAUR</name>
<evidence type="ECO:0000256" key="2">
    <source>
        <dbReference type="SAM" id="Coils"/>
    </source>
</evidence>
<dbReference type="Pfam" id="PF26086">
    <property type="entry name" value="Niban2"/>
    <property type="match status" value="1"/>
</dbReference>
<feature type="compositionally biased region" description="Basic and acidic residues" evidence="3">
    <location>
        <begin position="532"/>
        <end position="543"/>
    </location>
</feature>
<dbReference type="AlphaFoldDB" id="A0A4D9DVQ4"/>
<protein>
    <submittedName>
        <fullName evidence="5">BH3-interacting domain death agonist</fullName>
    </submittedName>
</protein>
<feature type="compositionally biased region" description="Basic and acidic residues" evidence="3">
    <location>
        <begin position="455"/>
        <end position="467"/>
    </location>
</feature>
<keyword evidence="6" id="KW-1185">Reference proteome</keyword>
<organism evidence="5 6">
    <name type="scientific">Platysternon megacephalum</name>
    <name type="common">big-headed turtle</name>
    <dbReference type="NCBI Taxonomy" id="55544"/>
    <lineage>
        <taxon>Eukaryota</taxon>
        <taxon>Metazoa</taxon>
        <taxon>Chordata</taxon>
        <taxon>Craniata</taxon>
        <taxon>Vertebrata</taxon>
        <taxon>Euteleostomi</taxon>
        <taxon>Archelosauria</taxon>
        <taxon>Testudinata</taxon>
        <taxon>Testudines</taxon>
        <taxon>Cryptodira</taxon>
        <taxon>Durocryptodira</taxon>
        <taxon>Testudinoidea</taxon>
        <taxon>Platysternidae</taxon>
        <taxon>Platysternon</taxon>
    </lineage>
</organism>
<feature type="compositionally biased region" description="Polar residues" evidence="3">
    <location>
        <begin position="722"/>
        <end position="734"/>
    </location>
</feature>
<dbReference type="EMBL" id="QXTE01000202">
    <property type="protein sequence ID" value="TFK02021.1"/>
    <property type="molecule type" value="Genomic_DNA"/>
</dbReference>
<feature type="region of interest" description="Disordered" evidence="3">
    <location>
        <begin position="510"/>
        <end position="555"/>
    </location>
</feature>
<comment type="caution">
    <text evidence="5">The sequence shown here is derived from an EMBL/GenBank/DDBJ whole genome shotgun (WGS) entry which is preliminary data.</text>
</comment>
<evidence type="ECO:0000256" key="1">
    <source>
        <dbReference type="ARBA" id="ARBA00010251"/>
    </source>
</evidence>
<accession>A0A4D9DVQ4</accession>
<evidence type="ECO:0000313" key="5">
    <source>
        <dbReference type="EMBL" id="TFK02021.1"/>
    </source>
</evidence>
<dbReference type="PANTHER" id="PTHR14392">
    <property type="entry name" value="NIBAN FAMILY MEMBER"/>
    <property type="match status" value="1"/>
</dbReference>
<evidence type="ECO:0000259" key="4">
    <source>
        <dbReference type="Pfam" id="PF26086"/>
    </source>
</evidence>